<keyword evidence="4 5" id="KW-0472">Membrane</keyword>
<comment type="subcellular location">
    <subcellularLocation>
        <location evidence="1">Membrane</location>
        <topology evidence="1">Multi-pass membrane protein</topology>
    </subcellularLocation>
</comment>
<evidence type="ECO:0000256" key="4">
    <source>
        <dbReference type="ARBA" id="ARBA00023136"/>
    </source>
</evidence>
<dbReference type="Pfam" id="PF13564">
    <property type="entry name" value="DoxX_2"/>
    <property type="match status" value="1"/>
</dbReference>
<keyword evidence="7" id="KW-1185">Reference proteome</keyword>
<evidence type="ECO:0000256" key="3">
    <source>
        <dbReference type="ARBA" id="ARBA00022989"/>
    </source>
</evidence>
<feature type="transmembrane region" description="Helical" evidence="5">
    <location>
        <begin position="69"/>
        <end position="92"/>
    </location>
</feature>
<protein>
    <submittedName>
        <fullName evidence="6">DoxX family protein</fullName>
    </submittedName>
</protein>
<evidence type="ECO:0000256" key="5">
    <source>
        <dbReference type="SAM" id="Phobius"/>
    </source>
</evidence>
<evidence type="ECO:0000256" key="1">
    <source>
        <dbReference type="ARBA" id="ARBA00004141"/>
    </source>
</evidence>
<gene>
    <name evidence="6" type="ORF">ACFSDA_13245</name>
</gene>
<dbReference type="EMBL" id="JBHUFL010000003">
    <property type="protein sequence ID" value="MFD1836033.1"/>
    <property type="molecule type" value="Genomic_DNA"/>
</dbReference>
<reference evidence="7" key="1">
    <citation type="journal article" date="2019" name="Int. J. Syst. Evol. Microbiol.">
        <title>The Global Catalogue of Microorganisms (GCM) 10K type strain sequencing project: providing services to taxonomists for standard genome sequencing and annotation.</title>
        <authorList>
            <consortium name="The Broad Institute Genomics Platform"/>
            <consortium name="The Broad Institute Genome Sequencing Center for Infectious Disease"/>
            <person name="Wu L."/>
            <person name="Ma J."/>
        </authorList>
    </citation>
    <scope>NUCLEOTIDE SEQUENCE [LARGE SCALE GENOMIC DNA]</scope>
    <source>
        <strain evidence="7">JCM 11650</strain>
    </source>
</reference>
<accession>A0ABW4PZV1</accession>
<comment type="caution">
    <text evidence="6">The sequence shown here is derived from an EMBL/GenBank/DDBJ whole genome shotgun (WGS) entry which is preliminary data.</text>
</comment>
<evidence type="ECO:0000313" key="6">
    <source>
        <dbReference type="EMBL" id="MFD1836033.1"/>
    </source>
</evidence>
<keyword evidence="2 5" id="KW-0812">Transmembrane</keyword>
<dbReference type="InterPro" id="IPR032808">
    <property type="entry name" value="DoxX"/>
</dbReference>
<evidence type="ECO:0000256" key="2">
    <source>
        <dbReference type="ARBA" id="ARBA00022692"/>
    </source>
</evidence>
<dbReference type="RefSeq" id="WP_137770606.1">
    <property type="nucleotide sequence ID" value="NZ_BAAAIS010000003.1"/>
</dbReference>
<sequence>MNVVLWVLAFALAAVFAASGIMKLTVPREKLIERTPYAADLPHSVVLAIGVVEVLGAAGLLLPGLLGIAPVLVPLAAAGLAITMALAFLTHIRRGDQLAQTLPAIVLLVLSTLLAWGRFGPYPL</sequence>
<evidence type="ECO:0000313" key="7">
    <source>
        <dbReference type="Proteomes" id="UP001597280"/>
    </source>
</evidence>
<keyword evidence="3 5" id="KW-1133">Transmembrane helix</keyword>
<organism evidence="6 7">
    <name type="scientific">Brachybacterium rhamnosum</name>
    <dbReference type="NCBI Taxonomy" id="173361"/>
    <lineage>
        <taxon>Bacteria</taxon>
        <taxon>Bacillati</taxon>
        <taxon>Actinomycetota</taxon>
        <taxon>Actinomycetes</taxon>
        <taxon>Micrococcales</taxon>
        <taxon>Dermabacteraceae</taxon>
        <taxon>Brachybacterium</taxon>
    </lineage>
</organism>
<feature type="transmembrane region" description="Helical" evidence="5">
    <location>
        <begin position="98"/>
        <end position="116"/>
    </location>
</feature>
<feature type="transmembrane region" description="Helical" evidence="5">
    <location>
        <begin position="41"/>
        <end position="62"/>
    </location>
</feature>
<proteinExistence type="predicted"/>
<dbReference type="Proteomes" id="UP001597280">
    <property type="component" value="Unassembled WGS sequence"/>
</dbReference>
<name>A0ABW4PZV1_9MICO</name>